<dbReference type="InterPro" id="IPR027417">
    <property type="entry name" value="P-loop_NTPase"/>
</dbReference>
<dbReference type="GO" id="GO:0005524">
    <property type="term" value="F:ATP binding"/>
    <property type="evidence" value="ECO:0007669"/>
    <property type="project" value="UniProtKB-KW"/>
</dbReference>
<geneLocation type="plasmid" evidence="2 3">
    <name>pK204-1-A</name>
</geneLocation>
<dbReference type="Gene3D" id="3.40.50.300">
    <property type="entry name" value="P-loop containing nucleotide triphosphate hydrolases"/>
    <property type="match status" value="1"/>
</dbReference>
<dbReference type="AlphaFoldDB" id="A0AAE9XHV6"/>
<evidence type="ECO:0000313" key="3">
    <source>
        <dbReference type="Proteomes" id="UP001179600"/>
    </source>
</evidence>
<dbReference type="GO" id="GO:0006260">
    <property type="term" value="P:DNA replication"/>
    <property type="evidence" value="ECO:0007669"/>
    <property type="project" value="TreeGrafter"/>
</dbReference>
<dbReference type="Pfam" id="PF01695">
    <property type="entry name" value="IstB_IS21"/>
    <property type="match status" value="1"/>
</dbReference>
<evidence type="ECO:0000259" key="1">
    <source>
        <dbReference type="SMART" id="SM00382"/>
    </source>
</evidence>
<name>A0AAE9XHV6_9ENTE</name>
<reference evidence="2" key="1">
    <citation type="submission" date="2023-01" db="EMBL/GenBank/DDBJ databases">
        <title>Oxazolidinone resistance genes in florfenicol resistant enterococci from beef cattle and veal calves at slaughter.</title>
        <authorList>
            <person name="Biggel M."/>
        </authorList>
    </citation>
    <scope>NUCLEOTIDE SEQUENCE</scope>
    <source>
        <strain evidence="2">K204-1</strain>
        <plasmid evidence="2">pK204-1-A</plasmid>
    </source>
</reference>
<dbReference type="PANTHER" id="PTHR30050:SF4">
    <property type="entry name" value="ATP-BINDING PROTEIN RV3427C IN INSERTION SEQUENCE-RELATED"/>
    <property type="match status" value="1"/>
</dbReference>
<dbReference type="InterPro" id="IPR003593">
    <property type="entry name" value="AAA+_ATPase"/>
</dbReference>
<keyword evidence="2" id="KW-0067">ATP-binding</keyword>
<accession>A0AAE9XHV6</accession>
<evidence type="ECO:0000313" key="2">
    <source>
        <dbReference type="EMBL" id="WCG23697.1"/>
    </source>
</evidence>
<organism evidence="2 3">
    <name type="scientific">Vagococcus lutrae</name>
    <dbReference type="NCBI Taxonomy" id="81947"/>
    <lineage>
        <taxon>Bacteria</taxon>
        <taxon>Bacillati</taxon>
        <taxon>Bacillota</taxon>
        <taxon>Bacilli</taxon>
        <taxon>Lactobacillales</taxon>
        <taxon>Enterococcaceae</taxon>
        <taxon>Vagococcus</taxon>
    </lineage>
</organism>
<sequence>MRQLKGVEDVTQQNTTTFSNVGNMLQEKLKETDEICPVHKINLISAFGREPICMECSKEDVAKRDREIVDKAMKEHLKRKTYHWLERYSVFLDVTLKKAGFDSYRTDCEETARNKELALKIAREYFAGAIYNTIFTGKPGTGKSHLSMSMLKVVNEHSDPYRKCLFVSIDELMRRIKDSFNNKDSRYTEQRMIQLLTEADLLVIDDLGAEVGAIDSDKRASNFITKTLYAIVNGRQEKPTIITTNLNSQELTKMYDSKLISRMFRGAEGHVISFKDTKDKRINVEF</sequence>
<dbReference type="Proteomes" id="UP001179600">
    <property type="component" value="Plasmid pK204-1-A"/>
</dbReference>
<proteinExistence type="predicted"/>
<dbReference type="InterPro" id="IPR002611">
    <property type="entry name" value="IstB_ATP-bd"/>
</dbReference>
<feature type="domain" description="AAA+ ATPase" evidence="1">
    <location>
        <begin position="129"/>
        <end position="274"/>
    </location>
</feature>
<dbReference type="RefSeq" id="WP_272163760.1">
    <property type="nucleotide sequence ID" value="NZ_CP116508.1"/>
</dbReference>
<dbReference type="EMBL" id="CP116508">
    <property type="protein sequence ID" value="WCG23697.1"/>
    <property type="molecule type" value="Genomic_DNA"/>
</dbReference>
<gene>
    <name evidence="2" type="ORF">PML95_10005</name>
</gene>
<keyword evidence="2" id="KW-0614">Plasmid</keyword>
<dbReference type="SMART" id="SM00382">
    <property type="entry name" value="AAA"/>
    <property type="match status" value="1"/>
</dbReference>
<protein>
    <submittedName>
        <fullName evidence="2">ATP-binding protein</fullName>
    </submittedName>
</protein>
<keyword evidence="2" id="KW-0547">Nucleotide-binding</keyword>
<dbReference type="SUPFAM" id="SSF52540">
    <property type="entry name" value="P-loop containing nucleoside triphosphate hydrolases"/>
    <property type="match status" value="1"/>
</dbReference>
<dbReference type="PANTHER" id="PTHR30050">
    <property type="entry name" value="CHROMOSOMAL REPLICATION INITIATOR PROTEIN DNAA"/>
    <property type="match status" value="1"/>
</dbReference>